<name>A0ABV9HXB5_9FLAO</name>
<evidence type="ECO:0000313" key="3">
    <source>
        <dbReference type="Proteomes" id="UP001596043"/>
    </source>
</evidence>
<keyword evidence="1" id="KW-0812">Transmembrane</keyword>
<keyword evidence="1" id="KW-1133">Transmembrane helix</keyword>
<sequence length="170" mass="19594">MKVYKKIGIGFLLFFGLLFFLGVWYRYTYSMDLAASMEINSPNLKQKILIATQGSEFKDKVTFDILEHYKSRPIFIKVIDVTGLPNVDPKEYNAIIVIHTWENWKPPLTVEKFIKRTMPYKEKIVVLTTSGKGSYKMEDIDAIAGESIIKNAEEFSDKIISRVDTILVKD</sequence>
<proteinExistence type="predicted"/>
<dbReference type="RefSeq" id="WP_379979068.1">
    <property type="nucleotide sequence ID" value="NZ_JBHSFV010000006.1"/>
</dbReference>
<accession>A0ABV9HXB5</accession>
<keyword evidence="1" id="KW-0472">Membrane</keyword>
<dbReference type="EMBL" id="JBHSFV010000006">
    <property type="protein sequence ID" value="MFC4634629.1"/>
    <property type="molecule type" value="Genomic_DNA"/>
</dbReference>
<comment type="caution">
    <text evidence="2">The sequence shown here is derived from an EMBL/GenBank/DDBJ whole genome shotgun (WGS) entry which is preliminary data.</text>
</comment>
<evidence type="ECO:0008006" key="4">
    <source>
        <dbReference type="Google" id="ProtNLM"/>
    </source>
</evidence>
<gene>
    <name evidence="2" type="ORF">ACFO3O_11960</name>
</gene>
<feature type="transmembrane region" description="Helical" evidence="1">
    <location>
        <begin position="7"/>
        <end position="27"/>
    </location>
</feature>
<organism evidence="2 3">
    <name type="scientific">Dokdonia ponticola</name>
    <dbReference type="NCBI Taxonomy" id="2041041"/>
    <lineage>
        <taxon>Bacteria</taxon>
        <taxon>Pseudomonadati</taxon>
        <taxon>Bacteroidota</taxon>
        <taxon>Flavobacteriia</taxon>
        <taxon>Flavobacteriales</taxon>
        <taxon>Flavobacteriaceae</taxon>
        <taxon>Dokdonia</taxon>
    </lineage>
</organism>
<protein>
    <recommendedName>
        <fullName evidence="4">Flavodoxin domain-containing protein</fullName>
    </recommendedName>
</protein>
<reference evidence="3" key="1">
    <citation type="journal article" date="2019" name="Int. J. Syst. Evol. Microbiol.">
        <title>The Global Catalogue of Microorganisms (GCM) 10K type strain sequencing project: providing services to taxonomists for standard genome sequencing and annotation.</title>
        <authorList>
            <consortium name="The Broad Institute Genomics Platform"/>
            <consortium name="The Broad Institute Genome Sequencing Center for Infectious Disease"/>
            <person name="Wu L."/>
            <person name="Ma J."/>
        </authorList>
    </citation>
    <scope>NUCLEOTIDE SEQUENCE [LARGE SCALE GENOMIC DNA]</scope>
    <source>
        <strain evidence="3">YJ-61-S</strain>
    </source>
</reference>
<evidence type="ECO:0000313" key="2">
    <source>
        <dbReference type="EMBL" id="MFC4634629.1"/>
    </source>
</evidence>
<evidence type="ECO:0000256" key="1">
    <source>
        <dbReference type="SAM" id="Phobius"/>
    </source>
</evidence>
<keyword evidence="3" id="KW-1185">Reference proteome</keyword>
<dbReference type="Proteomes" id="UP001596043">
    <property type="component" value="Unassembled WGS sequence"/>
</dbReference>